<dbReference type="eggNOG" id="ENOG5030DM2">
    <property type="taxonomic scope" value="Bacteria"/>
</dbReference>
<dbReference type="OrthoDB" id="4738571at2"/>
<comment type="caution">
    <text evidence="1">The sequence shown here is derived from an EMBL/GenBank/DDBJ whole genome shotgun (WGS) entry which is preliminary data.</text>
</comment>
<organism evidence="1 2">
    <name type="scientific">Mycobacterium asiaticum</name>
    <dbReference type="NCBI Taxonomy" id="1790"/>
    <lineage>
        <taxon>Bacteria</taxon>
        <taxon>Bacillati</taxon>
        <taxon>Actinomycetota</taxon>
        <taxon>Actinomycetes</taxon>
        <taxon>Mycobacteriales</taxon>
        <taxon>Mycobacteriaceae</taxon>
        <taxon>Mycobacterium</taxon>
    </lineage>
</organism>
<protein>
    <submittedName>
        <fullName evidence="1">Uncharacterized protein</fullName>
    </submittedName>
</protein>
<proteinExistence type="predicted"/>
<evidence type="ECO:0000313" key="1">
    <source>
        <dbReference type="EMBL" id="OBI88554.1"/>
    </source>
</evidence>
<dbReference type="AlphaFoldDB" id="A0A1A3CNQ3"/>
<sequence>MSWTRYEGRALADPALHGDALWAQLQDHIRLHNPDYTDVRLDNATATDEYDTSVQPARRWYLVTYLAEGA</sequence>
<dbReference type="EMBL" id="LZKQ01000071">
    <property type="protein sequence ID" value="OBI88554.1"/>
    <property type="molecule type" value="Genomic_DNA"/>
</dbReference>
<accession>A0A1A3CNQ3</accession>
<name>A0A1A3CNQ3_MYCAS</name>
<gene>
    <name evidence="1" type="ORF">A9X01_15125</name>
</gene>
<evidence type="ECO:0000313" key="2">
    <source>
        <dbReference type="Proteomes" id="UP000093795"/>
    </source>
</evidence>
<reference evidence="1 2" key="1">
    <citation type="submission" date="2016-06" db="EMBL/GenBank/DDBJ databases">
        <authorList>
            <person name="Kjaerup R.B."/>
            <person name="Dalgaard T.S."/>
            <person name="Juul-Madsen H.R."/>
        </authorList>
    </citation>
    <scope>NUCLEOTIDE SEQUENCE [LARGE SCALE GENOMIC DNA]</scope>
    <source>
        <strain evidence="1 2">1081914.2</strain>
    </source>
</reference>
<dbReference type="Proteomes" id="UP000093795">
    <property type="component" value="Unassembled WGS sequence"/>
</dbReference>
<dbReference type="RefSeq" id="WP_065120039.1">
    <property type="nucleotide sequence ID" value="NZ_LZKQ01000071.1"/>
</dbReference>